<dbReference type="Gene3D" id="3.30.40.10">
    <property type="entry name" value="Zinc/RING finger domain, C3HC4 (zinc finger)"/>
    <property type="match status" value="2"/>
</dbReference>
<sequence>MTQSEYLKRILISEDEDPPVYDKKVWPQPNTNTEKSDCHPASFPGRSNGSLESIPVAQAEASSDTTSSVAPKDSLEWSSPNANSKQTFESSSAANSTNDPQSTLSSTHGQKSQDKASPLPADKSDGDKDNAHDNTEEEDVDTNRSEADSSDDDEDDECGVCSSPKCTRRNAIVFCDGQNCNLPVHQKCYDIKEIPPGNLEWFCQRCEDGVVAGDTQVACCPAKNGALKRTNLASQYVHVVCGLWNPAIVTDNPHKWVVNIDQTTGHPCVCCDRDFGYTVPCAYAVPENSEEGESGMDDYDDGVAPCGQYYHVTCAIESGILTVPSPPAPANTLLLCENHKTQRRNRRRSKVRTRMAKGNSKIASSNKSGATPTKRRRLLRRGSATLPERGVGTPSPRKRGHTIIDDDDDEVAEEEKYTNGIEEKANLHSSSKAEEQMSGIPSGQRDRRSPVPTPPLNAVKETDSENTLDSPVPVKDDSSSKSKVTEPTPKKLKREHVGEGSPQAKIVSQRRPRTPVTSGRAVTPGPLTPGTKLTAPLSRRPISTSMSTLHSFSEPKSPDTATLTTPTEPVTTLLSGSKTVPSSASDSSTSRSNPGSGPKKPSFLRTSNPIHANLPVTSSTGSANRPGSSTSTPPGITKVEFSGSLGEPHAPSPQPITDKEGKPTPNNTVGDVRLPGSSTSNAGDERAKLSDKDTPMTGQPNGYRPTGPTKTLRRSALHTTTTARIKAHESSNGGDGTSMATTNPSGLGNPAGENDPLSGSSAGPVDNKENSSQARSRSPQIHRSPSDRKNSSHEHDNSSWYLSRSGDRVIDRYRSSDWVGRGERDDEGEGGRGHNRDSDRLAERSRPRDRDRDRNRANDGNGNSFRRANSTAGGGEESVTRNNSSYSARDSDQASGGRPPSSISSTARRKPVSSAATLQSNVNRRGDNNGGNGNTLAGTTSGHYDTSRAPTSAPPVHSPVVEERVNGMWQMMNELKEQMSSFQYVSTQRNEHLSATLTTVNQYAQLHHQNDALKHEVAHWKAEAQRACHEQDVLRGTLHTLRHNVRSLLQAFSLPPLSISAKEMVNGMEIAKIQAAPQEQLQGNPADSEDATILKEETPTSNVTTEKAAHSVGTSTATLDPNNGLEIDGSVDAYVSLLVEAVNKMAHSSSGTLGQLSSSVDDLVDQWMKTQAEVDHPTTVSLPDGV</sequence>
<gene>
    <name evidence="7" type="ORF">IWQ62_003243</name>
</gene>
<dbReference type="SUPFAM" id="SSF57903">
    <property type="entry name" value="FYVE/PHD zinc finger"/>
    <property type="match status" value="1"/>
</dbReference>
<keyword evidence="2 4" id="KW-0863">Zinc-finger</keyword>
<accession>A0A9W8AUJ2</accession>
<feature type="compositionally biased region" description="Polar residues" evidence="5">
    <location>
        <begin position="76"/>
        <end position="110"/>
    </location>
</feature>
<organism evidence="7 8">
    <name type="scientific">Dispira parvispora</name>
    <dbReference type="NCBI Taxonomy" id="1520584"/>
    <lineage>
        <taxon>Eukaryota</taxon>
        <taxon>Fungi</taxon>
        <taxon>Fungi incertae sedis</taxon>
        <taxon>Zoopagomycota</taxon>
        <taxon>Kickxellomycotina</taxon>
        <taxon>Dimargaritomycetes</taxon>
        <taxon>Dimargaritales</taxon>
        <taxon>Dimargaritaceae</taxon>
        <taxon>Dispira</taxon>
    </lineage>
</organism>
<keyword evidence="3" id="KW-0862">Zinc</keyword>
<dbReference type="GO" id="GO:0008270">
    <property type="term" value="F:zinc ion binding"/>
    <property type="evidence" value="ECO:0007669"/>
    <property type="project" value="UniProtKB-KW"/>
</dbReference>
<comment type="caution">
    <text evidence="7">The sequence shown here is derived from an EMBL/GenBank/DDBJ whole genome shotgun (WGS) entry which is preliminary data.</text>
</comment>
<evidence type="ECO:0000256" key="4">
    <source>
        <dbReference type="PROSITE-ProRule" id="PRU00146"/>
    </source>
</evidence>
<evidence type="ECO:0000256" key="3">
    <source>
        <dbReference type="ARBA" id="ARBA00022833"/>
    </source>
</evidence>
<dbReference type="Pfam" id="PF13831">
    <property type="entry name" value="PHD_2"/>
    <property type="match status" value="1"/>
</dbReference>
<feature type="compositionally biased region" description="Low complexity" evidence="5">
    <location>
        <begin position="558"/>
        <end position="592"/>
    </location>
</feature>
<feature type="compositionally biased region" description="Basic and acidic residues" evidence="5">
    <location>
        <begin position="805"/>
        <end position="857"/>
    </location>
</feature>
<dbReference type="Pfam" id="PF13832">
    <property type="entry name" value="zf-HC5HC2H_2"/>
    <property type="match status" value="1"/>
</dbReference>
<feature type="domain" description="PHD-type" evidence="6">
    <location>
        <begin position="155"/>
        <end position="209"/>
    </location>
</feature>
<dbReference type="GO" id="GO:0006357">
    <property type="term" value="P:regulation of transcription by RNA polymerase II"/>
    <property type="evidence" value="ECO:0007669"/>
    <property type="project" value="TreeGrafter"/>
</dbReference>
<feature type="compositionally biased region" description="Basic and acidic residues" evidence="5">
    <location>
        <begin position="122"/>
        <end position="134"/>
    </location>
</feature>
<dbReference type="PANTHER" id="PTHR13793:SF107">
    <property type="entry name" value="BROMODOMAIN-CONTAINING PROTEIN HOMOLOG"/>
    <property type="match status" value="1"/>
</dbReference>
<evidence type="ECO:0000256" key="2">
    <source>
        <dbReference type="ARBA" id="ARBA00022771"/>
    </source>
</evidence>
<feature type="region of interest" description="Disordered" evidence="5">
    <location>
        <begin position="337"/>
        <end position="959"/>
    </location>
</feature>
<dbReference type="CDD" id="cd15571">
    <property type="entry name" value="ePHD"/>
    <property type="match status" value="1"/>
</dbReference>
<dbReference type="InterPro" id="IPR019787">
    <property type="entry name" value="Znf_PHD-finger"/>
</dbReference>
<dbReference type="AlphaFoldDB" id="A0A9W8AUJ2"/>
<dbReference type="EMBL" id="JANBPY010000836">
    <property type="protein sequence ID" value="KAJ1963353.1"/>
    <property type="molecule type" value="Genomic_DNA"/>
</dbReference>
<feature type="compositionally biased region" description="Low complexity" evidence="5">
    <location>
        <begin position="523"/>
        <end position="537"/>
    </location>
</feature>
<dbReference type="PANTHER" id="PTHR13793">
    <property type="entry name" value="PHD FINGER PROTEINS"/>
    <property type="match status" value="1"/>
</dbReference>
<dbReference type="SMART" id="SM00249">
    <property type="entry name" value="PHD"/>
    <property type="match status" value="1"/>
</dbReference>
<evidence type="ECO:0000256" key="5">
    <source>
        <dbReference type="SAM" id="MobiDB-lite"/>
    </source>
</evidence>
<evidence type="ECO:0000256" key="1">
    <source>
        <dbReference type="ARBA" id="ARBA00022723"/>
    </source>
</evidence>
<dbReference type="CDD" id="cd15492">
    <property type="entry name" value="PHD_BRPF_JADE_like"/>
    <property type="match status" value="1"/>
</dbReference>
<name>A0A9W8AUJ2_9FUNG</name>
<dbReference type="Proteomes" id="UP001150925">
    <property type="component" value="Unassembled WGS sequence"/>
</dbReference>
<dbReference type="PROSITE" id="PS50016">
    <property type="entry name" value="ZF_PHD_2"/>
    <property type="match status" value="1"/>
</dbReference>
<feature type="compositionally biased region" description="Polar residues" evidence="5">
    <location>
        <begin position="770"/>
        <end position="783"/>
    </location>
</feature>
<protein>
    <recommendedName>
        <fullName evidence="6">PHD-type domain-containing protein</fullName>
    </recommendedName>
</protein>
<feature type="compositionally biased region" description="Polar residues" evidence="5">
    <location>
        <begin position="604"/>
        <end position="634"/>
    </location>
</feature>
<evidence type="ECO:0000259" key="6">
    <source>
        <dbReference type="PROSITE" id="PS50016"/>
    </source>
</evidence>
<dbReference type="InterPro" id="IPR019786">
    <property type="entry name" value="Zinc_finger_PHD-type_CS"/>
</dbReference>
<dbReference type="OrthoDB" id="20839at2759"/>
<evidence type="ECO:0000313" key="7">
    <source>
        <dbReference type="EMBL" id="KAJ1963353.1"/>
    </source>
</evidence>
<feature type="compositionally biased region" description="Basic and acidic residues" evidence="5">
    <location>
        <begin position="474"/>
        <end position="484"/>
    </location>
</feature>
<dbReference type="InterPro" id="IPR001965">
    <property type="entry name" value="Znf_PHD"/>
</dbReference>
<feature type="compositionally biased region" description="Basic and acidic residues" evidence="5">
    <location>
        <begin position="784"/>
        <end position="797"/>
    </location>
</feature>
<reference evidence="7" key="1">
    <citation type="submission" date="2022-07" db="EMBL/GenBank/DDBJ databases">
        <title>Phylogenomic reconstructions and comparative analyses of Kickxellomycotina fungi.</title>
        <authorList>
            <person name="Reynolds N.K."/>
            <person name="Stajich J.E."/>
            <person name="Barry K."/>
            <person name="Grigoriev I.V."/>
            <person name="Crous P."/>
            <person name="Smith M.E."/>
        </authorList>
    </citation>
    <scope>NUCLEOTIDE SEQUENCE</scope>
    <source>
        <strain evidence="7">RSA 1196</strain>
    </source>
</reference>
<dbReference type="InterPro" id="IPR011011">
    <property type="entry name" value="Znf_FYVE_PHD"/>
</dbReference>
<dbReference type="InterPro" id="IPR013083">
    <property type="entry name" value="Znf_RING/FYVE/PHD"/>
</dbReference>
<feature type="compositionally biased region" description="Basic and acidic residues" evidence="5">
    <location>
        <begin position="414"/>
        <end position="435"/>
    </location>
</feature>
<feature type="region of interest" description="Disordered" evidence="5">
    <location>
        <begin position="16"/>
        <end position="157"/>
    </location>
</feature>
<evidence type="ECO:0000313" key="8">
    <source>
        <dbReference type="Proteomes" id="UP001150925"/>
    </source>
</evidence>
<keyword evidence="1" id="KW-0479">Metal-binding</keyword>
<feature type="compositionally biased region" description="Basic residues" evidence="5">
    <location>
        <begin position="341"/>
        <end position="355"/>
    </location>
</feature>
<feature type="compositionally biased region" description="Polar residues" evidence="5">
    <location>
        <begin position="361"/>
        <end position="371"/>
    </location>
</feature>
<proteinExistence type="predicted"/>
<feature type="compositionally biased region" description="Acidic residues" evidence="5">
    <location>
        <begin position="148"/>
        <end position="157"/>
    </location>
</feature>
<feature type="compositionally biased region" description="Polar residues" evidence="5">
    <location>
        <begin position="60"/>
        <end position="69"/>
    </location>
</feature>
<feature type="region of interest" description="Disordered" evidence="5">
    <location>
        <begin position="1097"/>
        <end position="1117"/>
    </location>
</feature>
<dbReference type="PROSITE" id="PS01359">
    <property type="entry name" value="ZF_PHD_1"/>
    <property type="match status" value="1"/>
</dbReference>
<keyword evidence="8" id="KW-1185">Reference proteome</keyword>
<feature type="compositionally biased region" description="Polar residues" evidence="5">
    <location>
        <begin position="541"/>
        <end position="551"/>
    </location>
</feature>
<dbReference type="InterPro" id="IPR050701">
    <property type="entry name" value="Histone_Mod_Regulator"/>
</dbReference>
<feature type="compositionally biased region" description="Basic and acidic residues" evidence="5">
    <location>
        <begin position="683"/>
        <end position="694"/>
    </location>
</feature>